<reference evidence="2" key="1">
    <citation type="journal article" date="2014" name="Genome Announc.">
        <title>Draft Genome Sequences of Three Alkaliphilic Bacillus Strains, Bacillus wakoensis JCM 9140T, Bacillus akibai JCM 9157T, and Bacillus hemicellulosilyticus JCM 9152T.</title>
        <authorList>
            <person name="Yuki M."/>
            <person name="Oshima K."/>
            <person name="Suda W."/>
            <person name="Oshida Y."/>
            <person name="Kitamura K."/>
            <person name="Iida T."/>
            <person name="Hattori M."/>
            <person name="Ohkuma M."/>
        </authorList>
    </citation>
    <scope>NUCLEOTIDE SEQUENCE [LARGE SCALE GENOMIC DNA]</scope>
    <source>
        <strain evidence="2">JCM 9140</strain>
    </source>
</reference>
<protein>
    <submittedName>
        <fullName evidence="2">Uncharacterized protein</fullName>
    </submittedName>
</protein>
<feature type="chain" id="PRO_5004848127" evidence="1">
    <location>
        <begin position="25"/>
        <end position="95"/>
    </location>
</feature>
<keyword evidence="1" id="KW-0732">Signal</keyword>
<proteinExistence type="predicted"/>
<gene>
    <name evidence="2" type="ORF">JCM9140_1565</name>
</gene>
<accession>W4Q0V0</accession>
<keyword evidence="3" id="KW-1185">Reference proteome</keyword>
<feature type="signal peptide" evidence="1">
    <location>
        <begin position="1"/>
        <end position="24"/>
    </location>
</feature>
<organism evidence="2 3">
    <name type="scientific">Halalkalibacter wakoensis JCM 9140</name>
    <dbReference type="NCBI Taxonomy" id="1236970"/>
    <lineage>
        <taxon>Bacteria</taxon>
        <taxon>Bacillati</taxon>
        <taxon>Bacillota</taxon>
        <taxon>Bacilli</taxon>
        <taxon>Bacillales</taxon>
        <taxon>Bacillaceae</taxon>
        <taxon>Halalkalibacter</taxon>
    </lineage>
</organism>
<dbReference type="RefSeq" id="WP_034744158.1">
    <property type="nucleotide sequence ID" value="NZ_BAUT01000011.1"/>
</dbReference>
<dbReference type="Proteomes" id="UP000018890">
    <property type="component" value="Unassembled WGS sequence"/>
</dbReference>
<evidence type="ECO:0000313" key="3">
    <source>
        <dbReference type="Proteomes" id="UP000018890"/>
    </source>
</evidence>
<comment type="caution">
    <text evidence="2">The sequence shown here is derived from an EMBL/GenBank/DDBJ whole genome shotgun (WGS) entry which is preliminary data.</text>
</comment>
<evidence type="ECO:0000256" key="1">
    <source>
        <dbReference type="SAM" id="SignalP"/>
    </source>
</evidence>
<name>W4Q0V0_9BACI</name>
<dbReference type="EMBL" id="BAUT01000011">
    <property type="protein sequence ID" value="GAE25565.1"/>
    <property type="molecule type" value="Genomic_DNA"/>
</dbReference>
<dbReference type="AlphaFoldDB" id="W4Q0V0"/>
<evidence type="ECO:0000313" key="2">
    <source>
        <dbReference type="EMBL" id="GAE25565.1"/>
    </source>
</evidence>
<sequence>MFKRIVITGFFTCLIMGAINGAIAMEPNKRDVVPIETTAKEVPVDGVKIDQAMVVEVNSEGNRVLVQPSVHNHHELIALNITKETKITSNALPLT</sequence>